<accession>A0A2W4QR28</accession>
<evidence type="ECO:0000256" key="7">
    <source>
        <dbReference type="ARBA" id="ARBA00023125"/>
    </source>
</evidence>
<comment type="caution">
    <text evidence="10">The sequence shown here is derived from an EMBL/GenBank/DDBJ whole genome shotgun (WGS) entry which is preliminary data.</text>
</comment>
<keyword evidence="5" id="KW-0460">Magnesium</keyword>
<keyword evidence="1" id="KW-0540">Nuclease</keyword>
<evidence type="ECO:0000256" key="3">
    <source>
        <dbReference type="ARBA" id="ARBA00022759"/>
    </source>
</evidence>
<keyword evidence="7" id="KW-0238">DNA-binding</keyword>
<dbReference type="GO" id="GO:0003677">
    <property type="term" value="F:DNA binding"/>
    <property type="evidence" value="ECO:0007669"/>
    <property type="project" value="UniProtKB-KW"/>
</dbReference>
<organism evidence="10 11">
    <name type="scientific">Candidatus Methylumidiphilus alinenensis</name>
    <dbReference type="NCBI Taxonomy" id="2202197"/>
    <lineage>
        <taxon>Bacteria</taxon>
        <taxon>Pseudomonadati</taxon>
        <taxon>Pseudomonadota</taxon>
        <taxon>Gammaproteobacteria</taxon>
        <taxon>Methylococcales</taxon>
        <taxon>Candidatus Methylumidiphilus</taxon>
    </lineage>
</organism>
<dbReference type="EMBL" id="QJPH01000428">
    <property type="protein sequence ID" value="PZN74442.1"/>
    <property type="molecule type" value="Genomic_DNA"/>
</dbReference>
<dbReference type="PANTHER" id="PTHR34047:SF8">
    <property type="entry name" value="PROTEIN YKFC"/>
    <property type="match status" value="1"/>
</dbReference>
<dbReference type="GO" id="GO:0046872">
    <property type="term" value="F:metal ion binding"/>
    <property type="evidence" value="ECO:0007669"/>
    <property type="project" value="UniProtKB-KW"/>
</dbReference>
<evidence type="ECO:0000259" key="9">
    <source>
        <dbReference type="PROSITE" id="PS50878"/>
    </source>
</evidence>
<dbReference type="Pfam" id="PF01867">
    <property type="entry name" value="Cas_Cas1"/>
    <property type="match status" value="1"/>
</dbReference>
<dbReference type="Gene3D" id="3.30.70.270">
    <property type="match status" value="1"/>
</dbReference>
<dbReference type="GO" id="GO:0004519">
    <property type="term" value="F:endonuclease activity"/>
    <property type="evidence" value="ECO:0007669"/>
    <property type="project" value="UniProtKB-KW"/>
</dbReference>
<proteinExistence type="inferred from homology"/>
<dbReference type="InterPro" id="IPR042206">
    <property type="entry name" value="CRISPR-assoc_Cas1_C"/>
</dbReference>
<dbReference type="GO" id="GO:0051607">
    <property type="term" value="P:defense response to virus"/>
    <property type="evidence" value="ECO:0007669"/>
    <property type="project" value="UniProtKB-KW"/>
</dbReference>
<dbReference type="PROSITE" id="PS50878">
    <property type="entry name" value="RT_POL"/>
    <property type="match status" value="1"/>
</dbReference>
<dbReference type="InterPro" id="IPR043128">
    <property type="entry name" value="Rev_trsase/Diguanyl_cyclase"/>
</dbReference>
<dbReference type="Gene3D" id="1.20.120.920">
    <property type="entry name" value="CRISPR-associated endonuclease Cas1, C-terminal domain"/>
    <property type="match status" value="1"/>
</dbReference>
<evidence type="ECO:0000256" key="2">
    <source>
        <dbReference type="ARBA" id="ARBA00022723"/>
    </source>
</evidence>
<dbReference type="Proteomes" id="UP000249396">
    <property type="component" value="Unassembled WGS sequence"/>
</dbReference>
<evidence type="ECO:0000256" key="1">
    <source>
        <dbReference type="ARBA" id="ARBA00022722"/>
    </source>
</evidence>
<dbReference type="SUPFAM" id="SSF56672">
    <property type="entry name" value="DNA/RNA polymerases"/>
    <property type="match status" value="1"/>
</dbReference>
<keyword evidence="3 10" id="KW-0255">Endonuclease</keyword>
<dbReference type="InterPro" id="IPR002729">
    <property type="entry name" value="CRISPR-assoc_Cas1"/>
</dbReference>
<keyword evidence="2" id="KW-0479">Metal-binding</keyword>
<evidence type="ECO:0000256" key="4">
    <source>
        <dbReference type="ARBA" id="ARBA00022801"/>
    </source>
</evidence>
<dbReference type="InterPro" id="IPR043502">
    <property type="entry name" value="DNA/RNA_pol_sf"/>
</dbReference>
<dbReference type="InterPro" id="IPR051083">
    <property type="entry name" value="GrpII_Intron_Splice-Mob/Def"/>
</dbReference>
<evidence type="ECO:0000313" key="10">
    <source>
        <dbReference type="EMBL" id="PZN74442.1"/>
    </source>
</evidence>
<dbReference type="NCBIfam" id="TIGR00287">
    <property type="entry name" value="cas1"/>
    <property type="match status" value="1"/>
</dbReference>
<evidence type="ECO:0000256" key="5">
    <source>
        <dbReference type="ARBA" id="ARBA00022842"/>
    </source>
</evidence>
<dbReference type="AlphaFoldDB" id="A0A2W4QR28"/>
<dbReference type="InterPro" id="IPR000477">
    <property type="entry name" value="RT_dom"/>
</dbReference>
<keyword evidence="6" id="KW-0051">Antiviral defense</keyword>
<evidence type="ECO:0000313" key="11">
    <source>
        <dbReference type="Proteomes" id="UP000249396"/>
    </source>
</evidence>
<gene>
    <name evidence="10" type="primary">cas1</name>
    <name evidence="10" type="ORF">DM484_21350</name>
</gene>
<comment type="similarity">
    <text evidence="8">Belongs to the bacterial reverse transcriptase family.</text>
</comment>
<dbReference type="PANTHER" id="PTHR34047">
    <property type="entry name" value="NUCLEAR INTRON MATURASE 1, MITOCHONDRIAL-RELATED"/>
    <property type="match status" value="1"/>
</dbReference>
<evidence type="ECO:0000256" key="8">
    <source>
        <dbReference type="ARBA" id="ARBA00034120"/>
    </source>
</evidence>
<dbReference type="GO" id="GO:0043571">
    <property type="term" value="P:maintenance of CRISPR repeat elements"/>
    <property type="evidence" value="ECO:0007669"/>
    <property type="project" value="InterPro"/>
</dbReference>
<dbReference type="Pfam" id="PF00078">
    <property type="entry name" value="RVT_1"/>
    <property type="match status" value="1"/>
</dbReference>
<name>A0A2W4QR28_9GAMM</name>
<sequence>MPLERLQLGLDRALRGDYRPPPLFGLVLETASGNLRPLAVPPFFDRVLQRAVAQIINPALESSQYRHSYGYRAGRSRMNARDAVQAASRQGYQWVYESDIADFFDSVDRGRLEVRLRALYGEDPMVDLLLDWMGQPVEYQGQTIARKAGLPQGSPLSPAMANLMLDDFDGDMEVLGFKLIRFADDFVVLCKSRGQAESASRAAAASLAEHGLGLNPDKSRISASADGFRYLGYLFVNDLAVDVSGHKSETQVKPEIPPNSWLARLAGRTPLPVDGVEISRHSGMDRRNPDCMDAPNPRHPWSLGSGVPCRNDEETLNSTALPPEGEGAKPAKIGAMDDLGQMLCITGERATLSTHAGRLRVERGEQTLHDLPWRNLQAVVLFGSHTLTTPALQAALKQAVPVHFAGAVGGYRGVLWTGRPAEPGCGLWLKQANLFADPANALLSFGYTLLNGYVETLLHADGLLPWLGFYHQAHGRHATLASDLMEPFRHLVERTVLSAVQRHELKAQDFFIAANGACMMQKEARRVFFAQLLDRFNTPLAAYGEDVALTPVQHIHRQNLSLTGWLMRGEAFQAFRTR</sequence>
<dbReference type="CDD" id="cd01651">
    <property type="entry name" value="RT_G2_intron"/>
    <property type="match status" value="1"/>
</dbReference>
<protein>
    <submittedName>
        <fullName evidence="10">CRISPR-associated endonuclease Cas1</fullName>
    </submittedName>
</protein>
<keyword evidence="4" id="KW-0378">Hydrolase</keyword>
<dbReference type="InterPro" id="IPR042211">
    <property type="entry name" value="CRISPR-assoc_Cas1_N"/>
</dbReference>
<dbReference type="GO" id="GO:0016787">
    <property type="term" value="F:hydrolase activity"/>
    <property type="evidence" value="ECO:0007669"/>
    <property type="project" value="UniProtKB-KW"/>
</dbReference>
<dbReference type="CDD" id="cd09634">
    <property type="entry name" value="Cas1_I-II-III"/>
    <property type="match status" value="1"/>
</dbReference>
<evidence type="ECO:0000256" key="6">
    <source>
        <dbReference type="ARBA" id="ARBA00023118"/>
    </source>
</evidence>
<dbReference type="Gene3D" id="3.100.10.20">
    <property type="entry name" value="CRISPR-associated endonuclease Cas1, N-terminal domain"/>
    <property type="match status" value="1"/>
</dbReference>
<reference evidence="10 11" key="1">
    <citation type="journal article" date="2018" name="Aquat. Microb. Ecol.">
        <title>Gammaproteobacterial methanotrophs dominate.</title>
        <authorList>
            <person name="Rissanen A.J."/>
            <person name="Saarenheimo J."/>
            <person name="Tiirola M."/>
            <person name="Peura S."/>
            <person name="Aalto S.L."/>
            <person name="Karvinen A."/>
            <person name="Nykanen H."/>
        </authorList>
    </citation>
    <scope>NUCLEOTIDE SEQUENCE [LARGE SCALE GENOMIC DNA]</scope>
    <source>
        <strain evidence="10">AMbin10</strain>
    </source>
</reference>
<feature type="domain" description="Reverse transcriptase" evidence="9">
    <location>
        <begin position="1"/>
        <end position="235"/>
    </location>
</feature>